<proteinExistence type="inferred from homology"/>
<keyword evidence="3 7" id="KW-1133">Transmembrane helix</keyword>
<evidence type="ECO:0000256" key="3">
    <source>
        <dbReference type="ARBA" id="ARBA00022989"/>
    </source>
</evidence>
<sequence>MTFPSGPLPKGTGNDDDDLRPNVIACAVVCFAISAAAVAARFYTRKFLVRTIAAEDWFALAALVLAIGSTGGTIWQAVAGKGRHSWVLGPESFIDQPKASWFTTIFYQNSLGCCKVSILLLYIRILTYSYARIAAYILLAVVVIYHIFGFISTFTLCIPLAKFWNPALDGHCRLDPREMYALIGLHISTDFLIFLIPLPVVIRMTTSLSNKVMLLGVFLLGFFVCLISILRVIWIHELFDSADMSWDYVSITNWTTIELCTSIVCTCLIVMKPLAVKTQRAIRSRYRRSRGSGGSDPEATSSSDSSSRVERPPTIGTRPSGFAQFRNMQMGGHTMDTREKDSAGIQGAHDDDDYAAAVREVAMPSAGMVKTKESMSDC</sequence>
<reference evidence="9" key="1">
    <citation type="journal article" date="2023" name="Mol. Phylogenet. Evol.">
        <title>Genome-scale phylogeny and comparative genomics of the fungal order Sordariales.</title>
        <authorList>
            <person name="Hensen N."/>
            <person name="Bonometti L."/>
            <person name="Westerberg I."/>
            <person name="Brannstrom I.O."/>
            <person name="Guillou S."/>
            <person name="Cros-Aarteil S."/>
            <person name="Calhoun S."/>
            <person name="Haridas S."/>
            <person name="Kuo A."/>
            <person name="Mondo S."/>
            <person name="Pangilinan J."/>
            <person name="Riley R."/>
            <person name="LaButti K."/>
            <person name="Andreopoulos B."/>
            <person name="Lipzen A."/>
            <person name="Chen C."/>
            <person name="Yan M."/>
            <person name="Daum C."/>
            <person name="Ng V."/>
            <person name="Clum A."/>
            <person name="Steindorff A."/>
            <person name="Ohm R.A."/>
            <person name="Martin F."/>
            <person name="Silar P."/>
            <person name="Natvig D.O."/>
            <person name="Lalanne C."/>
            <person name="Gautier V."/>
            <person name="Ament-Velasquez S.L."/>
            <person name="Kruys A."/>
            <person name="Hutchinson M.I."/>
            <person name="Powell A.J."/>
            <person name="Barry K."/>
            <person name="Miller A.N."/>
            <person name="Grigoriev I.V."/>
            <person name="Debuchy R."/>
            <person name="Gladieux P."/>
            <person name="Hiltunen Thoren M."/>
            <person name="Johannesson H."/>
        </authorList>
    </citation>
    <scope>NUCLEOTIDE SEQUENCE</scope>
    <source>
        <strain evidence="9">PSN293</strain>
    </source>
</reference>
<reference evidence="9" key="2">
    <citation type="submission" date="2023-05" db="EMBL/GenBank/DDBJ databases">
        <authorList>
            <consortium name="Lawrence Berkeley National Laboratory"/>
            <person name="Steindorff A."/>
            <person name="Hensen N."/>
            <person name="Bonometti L."/>
            <person name="Westerberg I."/>
            <person name="Brannstrom I.O."/>
            <person name="Guillou S."/>
            <person name="Cros-Aarteil S."/>
            <person name="Calhoun S."/>
            <person name="Haridas S."/>
            <person name="Kuo A."/>
            <person name="Mondo S."/>
            <person name="Pangilinan J."/>
            <person name="Riley R."/>
            <person name="Labutti K."/>
            <person name="Andreopoulos B."/>
            <person name="Lipzen A."/>
            <person name="Chen C."/>
            <person name="Yanf M."/>
            <person name="Daum C."/>
            <person name="Ng V."/>
            <person name="Clum A."/>
            <person name="Ohm R."/>
            <person name="Martin F."/>
            <person name="Silar P."/>
            <person name="Natvig D."/>
            <person name="Lalanne C."/>
            <person name="Gautier V."/>
            <person name="Ament-Velasquez S.L."/>
            <person name="Kruys A."/>
            <person name="Hutchinson M.I."/>
            <person name="Powell A.J."/>
            <person name="Barry K."/>
            <person name="Miller A.N."/>
            <person name="Grigoriev I.V."/>
            <person name="Debuchy R."/>
            <person name="Gladieux P."/>
            <person name="Thoren M.H."/>
            <person name="Johannesson H."/>
        </authorList>
    </citation>
    <scope>NUCLEOTIDE SEQUENCE</scope>
    <source>
        <strain evidence="9">PSN293</strain>
    </source>
</reference>
<feature type="transmembrane region" description="Helical" evidence="7">
    <location>
        <begin position="99"/>
        <end position="123"/>
    </location>
</feature>
<evidence type="ECO:0000313" key="9">
    <source>
        <dbReference type="EMBL" id="KAK4213950.1"/>
    </source>
</evidence>
<evidence type="ECO:0000256" key="6">
    <source>
        <dbReference type="SAM" id="MobiDB-lite"/>
    </source>
</evidence>
<evidence type="ECO:0000256" key="7">
    <source>
        <dbReference type="SAM" id="Phobius"/>
    </source>
</evidence>
<evidence type="ECO:0000256" key="2">
    <source>
        <dbReference type="ARBA" id="ARBA00022692"/>
    </source>
</evidence>
<feature type="transmembrane region" description="Helical" evidence="7">
    <location>
        <begin position="181"/>
        <end position="202"/>
    </location>
</feature>
<feature type="domain" description="Rhodopsin" evidence="8">
    <location>
        <begin position="40"/>
        <end position="276"/>
    </location>
</feature>
<keyword evidence="4 7" id="KW-0472">Membrane</keyword>
<comment type="similarity">
    <text evidence="5">Belongs to the SAT4 family.</text>
</comment>
<dbReference type="GO" id="GO:0016020">
    <property type="term" value="C:membrane"/>
    <property type="evidence" value="ECO:0007669"/>
    <property type="project" value="UniProtKB-SubCell"/>
</dbReference>
<dbReference type="PANTHER" id="PTHR33048">
    <property type="entry name" value="PTH11-LIKE INTEGRAL MEMBRANE PROTEIN (AFU_ORTHOLOGUE AFUA_5G11245)"/>
    <property type="match status" value="1"/>
</dbReference>
<feature type="transmembrane region" description="Helical" evidence="7">
    <location>
        <begin position="22"/>
        <end position="44"/>
    </location>
</feature>
<dbReference type="Pfam" id="PF20684">
    <property type="entry name" value="Fung_rhodopsin"/>
    <property type="match status" value="1"/>
</dbReference>
<feature type="transmembrane region" description="Helical" evidence="7">
    <location>
        <begin position="214"/>
        <end position="234"/>
    </location>
</feature>
<feature type="transmembrane region" description="Helical" evidence="7">
    <location>
        <begin position="56"/>
        <end position="79"/>
    </location>
</feature>
<comment type="subcellular location">
    <subcellularLocation>
        <location evidence="1">Membrane</location>
        <topology evidence="1">Multi-pass membrane protein</topology>
    </subcellularLocation>
</comment>
<dbReference type="PANTHER" id="PTHR33048:SF47">
    <property type="entry name" value="INTEGRAL MEMBRANE PROTEIN-RELATED"/>
    <property type="match status" value="1"/>
</dbReference>
<feature type="transmembrane region" description="Helical" evidence="7">
    <location>
        <begin position="135"/>
        <end position="161"/>
    </location>
</feature>
<comment type="caution">
    <text evidence="9">The sequence shown here is derived from an EMBL/GenBank/DDBJ whole genome shotgun (WGS) entry which is preliminary data.</text>
</comment>
<feature type="region of interest" description="Disordered" evidence="6">
    <location>
        <begin position="285"/>
        <end position="323"/>
    </location>
</feature>
<evidence type="ECO:0000313" key="10">
    <source>
        <dbReference type="Proteomes" id="UP001301769"/>
    </source>
</evidence>
<dbReference type="InterPro" id="IPR052337">
    <property type="entry name" value="SAT4-like"/>
</dbReference>
<dbReference type="Proteomes" id="UP001301769">
    <property type="component" value="Unassembled WGS sequence"/>
</dbReference>
<accession>A0AAN6Y9S2</accession>
<organism evidence="9 10">
    <name type="scientific">Rhypophila decipiens</name>
    <dbReference type="NCBI Taxonomy" id="261697"/>
    <lineage>
        <taxon>Eukaryota</taxon>
        <taxon>Fungi</taxon>
        <taxon>Dikarya</taxon>
        <taxon>Ascomycota</taxon>
        <taxon>Pezizomycotina</taxon>
        <taxon>Sordariomycetes</taxon>
        <taxon>Sordariomycetidae</taxon>
        <taxon>Sordariales</taxon>
        <taxon>Naviculisporaceae</taxon>
        <taxon>Rhypophila</taxon>
    </lineage>
</organism>
<protein>
    <recommendedName>
        <fullName evidence="8">Rhodopsin domain-containing protein</fullName>
    </recommendedName>
</protein>
<evidence type="ECO:0000256" key="1">
    <source>
        <dbReference type="ARBA" id="ARBA00004141"/>
    </source>
</evidence>
<dbReference type="AlphaFoldDB" id="A0AAN6Y9S2"/>
<dbReference type="EMBL" id="MU858101">
    <property type="protein sequence ID" value="KAK4213950.1"/>
    <property type="molecule type" value="Genomic_DNA"/>
</dbReference>
<evidence type="ECO:0000256" key="4">
    <source>
        <dbReference type="ARBA" id="ARBA00023136"/>
    </source>
</evidence>
<feature type="transmembrane region" description="Helical" evidence="7">
    <location>
        <begin position="254"/>
        <end position="275"/>
    </location>
</feature>
<name>A0AAN6Y9S2_9PEZI</name>
<dbReference type="InterPro" id="IPR049326">
    <property type="entry name" value="Rhodopsin_dom_fungi"/>
</dbReference>
<evidence type="ECO:0000259" key="8">
    <source>
        <dbReference type="Pfam" id="PF20684"/>
    </source>
</evidence>
<keyword evidence="10" id="KW-1185">Reference proteome</keyword>
<gene>
    <name evidence="9" type="ORF">QBC37DRAFT_162421</name>
</gene>
<keyword evidence="2 7" id="KW-0812">Transmembrane</keyword>
<evidence type="ECO:0000256" key="5">
    <source>
        <dbReference type="ARBA" id="ARBA00038359"/>
    </source>
</evidence>